<evidence type="ECO:0000313" key="1">
    <source>
        <dbReference type="EMBL" id="ETO71562.1"/>
    </source>
</evidence>
<name>A0A080ZY51_PHYNI</name>
<dbReference type="EMBL" id="ANJA01002181">
    <property type="protein sequence ID" value="ETO71562.1"/>
    <property type="molecule type" value="Genomic_DNA"/>
</dbReference>
<reference evidence="1 2" key="1">
    <citation type="submission" date="2013-11" db="EMBL/GenBank/DDBJ databases">
        <title>The Genome Sequence of Phytophthora parasitica P1976.</title>
        <authorList>
            <consortium name="The Broad Institute Genomics Platform"/>
            <person name="Russ C."/>
            <person name="Tyler B."/>
            <person name="Panabieres F."/>
            <person name="Shan W."/>
            <person name="Tripathy S."/>
            <person name="Grunwald N."/>
            <person name="Machado M."/>
            <person name="Johnson C.S."/>
            <person name="Walker B."/>
            <person name="Young S."/>
            <person name="Zeng Q."/>
            <person name="Gargeya S."/>
            <person name="Fitzgerald M."/>
            <person name="Haas B."/>
            <person name="Abouelleil A."/>
            <person name="Allen A.W."/>
            <person name="Alvarado L."/>
            <person name="Arachchi H.M."/>
            <person name="Berlin A.M."/>
            <person name="Chapman S.B."/>
            <person name="Gainer-Dewar J."/>
            <person name="Goldberg J."/>
            <person name="Griggs A."/>
            <person name="Gujja S."/>
            <person name="Hansen M."/>
            <person name="Howarth C."/>
            <person name="Imamovic A."/>
            <person name="Ireland A."/>
            <person name="Larimer J."/>
            <person name="McCowan C."/>
            <person name="Murphy C."/>
            <person name="Pearson M."/>
            <person name="Poon T.W."/>
            <person name="Priest M."/>
            <person name="Roberts A."/>
            <person name="Saif S."/>
            <person name="Shea T."/>
            <person name="Sisk P."/>
            <person name="Sykes S."/>
            <person name="Wortman J."/>
            <person name="Nusbaum C."/>
            <person name="Birren B."/>
        </authorList>
    </citation>
    <scope>NUCLEOTIDE SEQUENCE [LARGE SCALE GENOMIC DNA]</scope>
    <source>
        <strain evidence="1 2">P1976</strain>
    </source>
</reference>
<accession>A0A080ZY51</accession>
<proteinExistence type="predicted"/>
<protein>
    <submittedName>
        <fullName evidence="1">Uncharacterized protein</fullName>
    </submittedName>
</protein>
<comment type="caution">
    <text evidence="1">The sequence shown here is derived from an EMBL/GenBank/DDBJ whole genome shotgun (WGS) entry which is preliminary data.</text>
</comment>
<sequence>MGGHVQLGMRQSKCFAEGNCKRVCTHLSTTPL</sequence>
<dbReference type="AlphaFoldDB" id="A0A080ZY51"/>
<dbReference type="Proteomes" id="UP000028582">
    <property type="component" value="Unassembled WGS sequence"/>
</dbReference>
<gene>
    <name evidence="1" type="ORF">F444_12117</name>
</gene>
<organism evidence="1 2">
    <name type="scientific">Phytophthora nicotianae P1976</name>
    <dbReference type="NCBI Taxonomy" id="1317066"/>
    <lineage>
        <taxon>Eukaryota</taxon>
        <taxon>Sar</taxon>
        <taxon>Stramenopiles</taxon>
        <taxon>Oomycota</taxon>
        <taxon>Peronosporomycetes</taxon>
        <taxon>Peronosporales</taxon>
        <taxon>Peronosporaceae</taxon>
        <taxon>Phytophthora</taxon>
    </lineage>
</organism>
<evidence type="ECO:0000313" key="2">
    <source>
        <dbReference type="Proteomes" id="UP000028582"/>
    </source>
</evidence>